<name>A0A9W5RZN1_9BACL</name>
<dbReference type="GO" id="GO:0003700">
    <property type="term" value="F:DNA-binding transcription factor activity"/>
    <property type="evidence" value="ECO:0007669"/>
    <property type="project" value="InterPro"/>
</dbReference>
<reference evidence="5 6" key="1">
    <citation type="submission" date="2014-02" db="EMBL/GenBank/DDBJ databases">
        <title>Genome sequence of Paenibacillus darwinianus reveals adaptive mechanisms for survival in Antarctic soils.</title>
        <authorList>
            <person name="Dsouza M."/>
            <person name="Taylor M.W."/>
            <person name="Turner S.J."/>
            <person name="Aislabie J."/>
        </authorList>
    </citation>
    <scope>NUCLEOTIDE SEQUENCE [LARGE SCALE GENOMIC DNA]</scope>
    <source>
        <strain evidence="5 6">CE1</strain>
    </source>
</reference>
<dbReference type="Gene3D" id="1.10.10.60">
    <property type="entry name" value="Homeodomain-like"/>
    <property type="match status" value="2"/>
</dbReference>
<dbReference type="InterPro" id="IPR009057">
    <property type="entry name" value="Homeodomain-like_sf"/>
</dbReference>
<dbReference type="EMBL" id="JFHU01000190">
    <property type="protein sequence ID" value="EXX86453.1"/>
    <property type="molecule type" value="Genomic_DNA"/>
</dbReference>
<proteinExistence type="predicted"/>
<dbReference type="AlphaFoldDB" id="A0A9W5RZN1"/>
<gene>
    <name evidence="5" type="ORF">BG53_06185</name>
</gene>
<dbReference type="InterPro" id="IPR020449">
    <property type="entry name" value="Tscrpt_reg_AraC-type_HTH"/>
</dbReference>
<dbReference type="RefSeq" id="WP_317628075.1">
    <property type="nucleotide sequence ID" value="NZ_KK082275.1"/>
</dbReference>
<keyword evidence="2" id="KW-0238">DNA-binding</keyword>
<evidence type="ECO:0000256" key="2">
    <source>
        <dbReference type="ARBA" id="ARBA00023125"/>
    </source>
</evidence>
<dbReference type="PRINTS" id="PR00032">
    <property type="entry name" value="HTHARAC"/>
</dbReference>
<dbReference type="PANTHER" id="PTHR43280">
    <property type="entry name" value="ARAC-FAMILY TRANSCRIPTIONAL REGULATOR"/>
    <property type="match status" value="1"/>
</dbReference>
<dbReference type="InterPro" id="IPR018060">
    <property type="entry name" value="HTH_AraC"/>
</dbReference>
<dbReference type="SUPFAM" id="SSF46689">
    <property type="entry name" value="Homeodomain-like"/>
    <property type="match status" value="1"/>
</dbReference>
<dbReference type="Proteomes" id="UP000053750">
    <property type="component" value="Unassembled WGS sequence"/>
</dbReference>
<comment type="caution">
    <text evidence="5">The sequence shown here is derived from an EMBL/GenBank/DDBJ whole genome shotgun (WGS) entry which is preliminary data.</text>
</comment>
<dbReference type="GO" id="GO:0043565">
    <property type="term" value="F:sequence-specific DNA binding"/>
    <property type="evidence" value="ECO:0007669"/>
    <property type="project" value="InterPro"/>
</dbReference>
<evidence type="ECO:0000259" key="4">
    <source>
        <dbReference type="PROSITE" id="PS01124"/>
    </source>
</evidence>
<dbReference type="PANTHER" id="PTHR43280:SF2">
    <property type="entry name" value="HTH-TYPE TRANSCRIPTIONAL REGULATOR EXSA"/>
    <property type="match status" value="1"/>
</dbReference>
<organism evidence="5 6">
    <name type="scientific">Paenibacillus darwinianus</name>
    <dbReference type="NCBI Taxonomy" id="1380763"/>
    <lineage>
        <taxon>Bacteria</taxon>
        <taxon>Bacillati</taxon>
        <taxon>Bacillota</taxon>
        <taxon>Bacilli</taxon>
        <taxon>Bacillales</taxon>
        <taxon>Paenibacillaceae</taxon>
        <taxon>Paenibacillus</taxon>
    </lineage>
</organism>
<evidence type="ECO:0000256" key="3">
    <source>
        <dbReference type="ARBA" id="ARBA00023163"/>
    </source>
</evidence>
<feature type="domain" description="HTH araC/xylS-type" evidence="4">
    <location>
        <begin position="1"/>
        <end position="77"/>
    </location>
</feature>
<evidence type="ECO:0000313" key="5">
    <source>
        <dbReference type="EMBL" id="EXX86453.1"/>
    </source>
</evidence>
<evidence type="ECO:0000313" key="6">
    <source>
        <dbReference type="Proteomes" id="UP000053750"/>
    </source>
</evidence>
<keyword evidence="1" id="KW-0805">Transcription regulation</keyword>
<protein>
    <recommendedName>
        <fullName evidence="4">HTH araC/xylS-type domain-containing protein</fullName>
    </recommendedName>
</protein>
<keyword evidence="3" id="KW-0804">Transcription</keyword>
<dbReference type="Pfam" id="PF12833">
    <property type="entry name" value="HTH_18"/>
    <property type="match status" value="1"/>
</dbReference>
<sequence length="79" mass="9320">MFLTPSYLSKLFKTETGKTITDYMIAVRMERAKALLREQQGWKTYEVGEKVGYSDPAYFNKVFKRVVGCTPKEFRERVR</sequence>
<accession>A0A9W5RZN1</accession>
<dbReference type="PROSITE" id="PS01124">
    <property type="entry name" value="HTH_ARAC_FAMILY_2"/>
    <property type="match status" value="1"/>
</dbReference>
<keyword evidence="6" id="KW-1185">Reference proteome</keyword>
<dbReference type="SMART" id="SM00342">
    <property type="entry name" value="HTH_ARAC"/>
    <property type="match status" value="1"/>
</dbReference>
<evidence type="ECO:0000256" key="1">
    <source>
        <dbReference type="ARBA" id="ARBA00023015"/>
    </source>
</evidence>